<proteinExistence type="predicted"/>
<evidence type="ECO:0000313" key="1">
    <source>
        <dbReference type="EMBL" id="RKF04647.1"/>
    </source>
</evidence>
<accession>A0A420E431</accession>
<comment type="caution">
    <text evidence="1">The sequence shown here is derived from an EMBL/GenBank/DDBJ whole genome shotgun (WGS) entry which is preliminary data.</text>
</comment>
<dbReference type="InterPro" id="IPR058087">
    <property type="entry name" value="XAC2610_dom"/>
</dbReference>
<organism evidence="1 2">
    <name type="scientific">Tenacibaculum lutimaris</name>
    <dbReference type="NCBI Taxonomy" id="285258"/>
    <lineage>
        <taxon>Bacteria</taxon>
        <taxon>Pseudomonadati</taxon>
        <taxon>Bacteroidota</taxon>
        <taxon>Flavobacteriia</taxon>
        <taxon>Flavobacteriales</taxon>
        <taxon>Flavobacteriaceae</taxon>
        <taxon>Tenacibaculum</taxon>
    </lineage>
</organism>
<reference evidence="1 2" key="1">
    <citation type="submission" date="2018-09" db="EMBL/GenBank/DDBJ databases">
        <title>Genomic Encyclopedia of Archaeal and Bacterial Type Strains, Phase II (KMG-II): from individual species to whole genera.</title>
        <authorList>
            <person name="Goeker M."/>
        </authorList>
    </citation>
    <scope>NUCLEOTIDE SEQUENCE [LARGE SCALE GENOMIC DNA]</scope>
    <source>
        <strain evidence="1 2">DSM 16505</strain>
    </source>
</reference>
<evidence type="ECO:0000313" key="2">
    <source>
        <dbReference type="Proteomes" id="UP000285780"/>
    </source>
</evidence>
<dbReference type="EMBL" id="RAQM01000006">
    <property type="protein sequence ID" value="RKF04647.1"/>
    <property type="molecule type" value="Genomic_DNA"/>
</dbReference>
<dbReference type="RefSeq" id="WP_028891168.1">
    <property type="nucleotide sequence ID" value="NZ_RAQM01000006.1"/>
</dbReference>
<protein>
    <submittedName>
        <fullName evidence="1">Uncharacterized protein</fullName>
    </submittedName>
</protein>
<dbReference type="AlphaFoldDB" id="A0A420E431"/>
<sequence length="346" mass="39793">MKKNLTLLLIFTFLNTFSQTKYEIKGFSEKYKGLLTIEKGYENEIFKKGSVVVFDSKTNTKIIEIYSDELTFELETIGVVKTNILELPYGEQSILIYKDFNFDGIKDLAIMDGQFSCYHGPSFRIYLEINNKLTFSPEFTRLAQEYCGMFQTNDNTKTIHTITKSGCCWHQYSTFKVVNNIPTPTLIIEESAENAPFYSTTTTEWSNNKKSKKTTKTLDLEYDGISQILSFNLIKNQKQVVLFSMNDQELNYALIKPNGVVEFSFPLETIQENHNFTLNRKDNTLTFKNRNATYQIYQKGEENKINSIGILVTVNGKKYDLKGELSSIEGSLETLKNIKLDNLISK</sequence>
<dbReference type="NCBIfam" id="NF047539">
    <property type="entry name" value="XAC2610_fam"/>
    <property type="match status" value="1"/>
</dbReference>
<dbReference type="Proteomes" id="UP000285780">
    <property type="component" value="Unassembled WGS sequence"/>
</dbReference>
<gene>
    <name evidence="1" type="ORF">C8N26_0032</name>
</gene>
<name>A0A420E431_9FLAO</name>
<keyword evidence="2" id="KW-1185">Reference proteome</keyword>